<feature type="region of interest" description="Disordered" evidence="1">
    <location>
        <begin position="169"/>
        <end position="189"/>
    </location>
</feature>
<evidence type="ECO:0000313" key="2">
    <source>
        <dbReference type="EMBL" id="GAA4021031.1"/>
    </source>
</evidence>
<gene>
    <name evidence="2" type="ORF">GCM10022232_77230</name>
</gene>
<dbReference type="RefSeq" id="WP_345569755.1">
    <property type="nucleotide sequence ID" value="NZ_BAAAZX010000031.1"/>
</dbReference>
<comment type="caution">
    <text evidence="2">The sequence shown here is derived from an EMBL/GenBank/DDBJ whole genome shotgun (WGS) entry which is preliminary data.</text>
</comment>
<evidence type="ECO:0000313" key="3">
    <source>
        <dbReference type="Proteomes" id="UP001500456"/>
    </source>
</evidence>
<organism evidence="2 3">
    <name type="scientific">Streptomyces plumbiresistens</name>
    <dbReference type="NCBI Taxonomy" id="511811"/>
    <lineage>
        <taxon>Bacteria</taxon>
        <taxon>Bacillati</taxon>
        <taxon>Actinomycetota</taxon>
        <taxon>Actinomycetes</taxon>
        <taxon>Kitasatosporales</taxon>
        <taxon>Streptomycetaceae</taxon>
        <taxon>Streptomyces</taxon>
    </lineage>
</organism>
<dbReference type="Proteomes" id="UP001500456">
    <property type="component" value="Unassembled WGS sequence"/>
</dbReference>
<name>A0ABP7T4N8_9ACTN</name>
<reference evidence="3" key="1">
    <citation type="journal article" date="2019" name="Int. J. Syst. Evol. Microbiol.">
        <title>The Global Catalogue of Microorganisms (GCM) 10K type strain sequencing project: providing services to taxonomists for standard genome sequencing and annotation.</title>
        <authorList>
            <consortium name="The Broad Institute Genomics Platform"/>
            <consortium name="The Broad Institute Genome Sequencing Center for Infectious Disease"/>
            <person name="Wu L."/>
            <person name="Ma J."/>
        </authorList>
    </citation>
    <scope>NUCLEOTIDE SEQUENCE [LARGE SCALE GENOMIC DNA]</scope>
    <source>
        <strain evidence="3">JCM 16924</strain>
    </source>
</reference>
<protein>
    <submittedName>
        <fullName evidence="2">Uncharacterized protein</fullName>
    </submittedName>
</protein>
<dbReference type="EMBL" id="BAAAZX010000031">
    <property type="protein sequence ID" value="GAA4021031.1"/>
    <property type="molecule type" value="Genomic_DNA"/>
</dbReference>
<keyword evidence="3" id="KW-1185">Reference proteome</keyword>
<accession>A0ABP7T4N8</accession>
<evidence type="ECO:0000256" key="1">
    <source>
        <dbReference type="SAM" id="MobiDB-lite"/>
    </source>
</evidence>
<proteinExistence type="predicted"/>
<sequence length="189" mass="21446">MDDHRSRTDRNLLGIYLNDHLAGSTLGVDRARMLADAESERDPELADTVRPIAEEIAEDRASLLQIMRSLDVPVRRYKIVAGRLAERAGRLKANGRLVRRSPLTPMLELELLRLGVEGKAAGWRTLRRLSDADPGLDPAHLDDLLERAHRQLDTLEQLRVRQIAETFRQADDRTDDRADDRTAPQESRS</sequence>